<dbReference type="RefSeq" id="WP_170309089.1">
    <property type="nucleotide sequence ID" value="NZ_VIWU01000001.1"/>
</dbReference>
<dbReference type="EMBL" id="VIWU01000001">
    <property type="protein sequence ID" value="TWF80029.1"/>
    <property type="molecule type" value="Genomic_DNA"/>
</dbReference>
<dbReference type="Pfam" id="PF06114">
    <property type="entry name" value="Peptidase_M78"/>
    <property type="match status" value="1"/>
</dbReference>
<gene>
    <name evidence="2" type="ORF">FHX44_115966</name>
</gene>
<name>A0A561SYT3_9PSEU</name>
<dbReference type="PANTHER" id="PTHR43236:SF2">
    <property type="entry name" value="BLL0069 PROTEIN"/>
    <property type="match status" value="1"/>
</dbReference>
<proteinExistence type="predicted"/>
<evidence type="ECO:0000313" key="3">
    <source>
        <dbReference type="Proteomes" id="UP000321261"/>
    </source>
</evidence>
<protein>
    <submittedName>
        <fullName evidence="2">Uncharacterized protein DUF955</fullName>
    </submittedName>
</protein>
<sequence>MTLPRGFKAQAEREAQRLRTELALTAGDPLPLDRLAAHLGITLVSADQLVNRSRLEEIERLQAFAFSAATFEVQQRRFVVTNPLRTPGRLASDVAHEIAHQLLRHDLSEIRVIEGVPFRTCKPDEEEQATAFGGTLLLPRPLLMRAALRGDGPAEIAATFGVTIEMARFRYNTTGVARQVQRRSS</sequence>
<dbReference type="Proteomes" id="UP000321261">
    <property type="component" value="Unassembled WGS sequence"/>
</dbReference>
<accession>A0A561SYT3</accession>
<evidence type="ECO:0000259" key="1">
    <source>
        <dbReference type="Pfam" id="PF06114"/>
    </source>
</evidence>
<feature type="domain" description="IrrE N-terminal-like" evidence="1">
    <location>
        <begin position="67"/>
        <end position="170"/>
    </location>
</feature>
<keyword evidence="3" id="KW-1185">Reference proteome</keyword>
<evidence type="ECO:0000313" key="2">
    <source>
        <dbReference type="EMBL" id="TWF80029.1"/>
    </source>
</evidence>
<dbReference type="InterPro" id="IPR052345">
    <property type="entry name" value="Rad_response_metalloprotease"/>
</dbReference>
<dbReference type="AlphaFoldDB" id="A0A561SYT3"/>
<comment type="caution">
    <text evidence="2">The sequence shown here is derived from an EMBL/GenBank/DDBJ whole genome shotgun (WGS) entry which is preliminary data.</text>
</comment>
<dbReference type="PANTHER" id="PTHR43236">
    <property type="entry name" value="ANTITOXIN HIGA1"/>
    <property type="match status" value="1"/>
</dbReference>
<organism evidence="2 3">
    <name type="scientific">Pseudonocardia hierapolitana</name>
    <dbReference type="NCBI Taxonomy" id="1128676"/>
    <lineage>
        <taxon>Bacteria</taxon>
        <taxon>Bacillati</taxon>
        <taxon>Actinomycetota</taxon>
        <taxon>Actinomycetes</taxon>
        <taxon>Pseudonocardiales</taxon>
        <taxon>Pseudonocardiaceae</taxon>
        <taxon>Pseudonocardia</taxon>
    </lineage>
</organism>
<reference evidence="2 3" key="1">
    <citation type="submission" date="2019-06" db="EMBL/GenBank/DDBJ databases">
        <title>Sequencing the genomes of 1000 actinobacteria strains.</title>
        <authorList>
            <person name="Klenk H.-P."/>
        </authorList>
    </citation>
    <scope>NUCLEOTIDE SEQUENCE [LARGE SCALE GENOMIC DNA]</scope>
    <source>
        <strain evidence="2 3">DSM 45671</strain>
    </source>
</reference>
<dbReference type="InterPro" id="IPR010359">
    <property type="entry name" value="IrrE_HExxH"/>
</dbReference>